<proteinExistence type="predicted"/>
<accession>A0AAP0X8E4</accession>
<dbReference type="EMBL" id="JBBPBK010000003">
    <property type="protein sequence ID" value="KAK9289255.1"/>
    <property type="molecule type" value="Genomic_DNA"/>
</dbReference>
<protein>
    <submittedName>
        <fullName evidence="1">Uncharacterized protein</fullName>
    </submittedName>
</protein>
<reference evidence="1 2" key="1">
    <citation type="journal article" date="2024" name="Plant J.">
        <title>Genome sequences and population genomics reveal climatic adaptation and genomic divergence between two closely related sweetgum species.</title>
        <authorList>
            <person name="Xu W.Q."/>
            <person name="Ren C.Q."/>
            <person name="Zhang X.Y."/>
            <person name="Comes H.P."/>
            <person name="Liu X.H."/>
            <person name="Li Y.G."/>
            <person name="Kettle C.J."/>
            <person name="Jalonen R."/>
            <person name="Gaisberger H."/>
            <person name="Ma Y.Z."/>
            <person name="Qiu Y.X."/>
        </authorList>
    </citation>
    <scope>NUCLEOTIDE SEQUENCE [LARGE SCALE GENOMIC DNA]</scope>
    <source>
        <strain evidence="1">Hangzhou</strain>
    </source>
</reference>
<dbReference type="AlphaFoldDB" id="A0AAP0X8E4"/>
<keyword evidence="2" id="KW-1185">Reference proteome</keyword>
<dbReference type="Proteomes" id="UP001415857">
    <property type="component" value="Unassembled WGS sequence"/>
</dbReference>
<name>A0AAP0X8E4_LIQFO</name>
<evidence type="ECO:0000313" key="1">
    <source>
        <dbReference type="EMBL" id="KAK9289255.1"/>
    </source>
</evidence>
<gene>
    <name evidence="1" type="ORF">L1049_017731</name>
</gene>
<evidence type="ECO:0000313" key="2">
    <source>
        <dbReference type="Proteomes" id="UP001415857"/>
    </source>
</evidence>
<comment type="caution">
    <text evidence="1">The sequence shown here is derived from an EMBL/GenBank/DDBJ whole genome shotgun (WGS) entry which is preliminary data.</text>
</comment>
<organism evidence="1 2">
    <name type="scientific">Liquidambar formosana</name>
    <name type="common">Formosan gum</name>
    <dbReference type="NCBI Taxonomy" id="63359"/>
    <lineage>
        <taxon>Eukaryota</taxon>
        <taxon>Viridiplantae</taxon>
        <taxon>Streptophyta</taxon>
        <taxon>Embryophyta</taxon>
        <taxon>Tracheophyta</taxon>
        <taxon>Spermatophyta</taxon>
        <taxon>Magnoliopsida</taxon>
        <taxon>eudicotyledons</taxon>
        <taxon>Gunneridae</taxon>
        <taxon>Pentapetalae</taxon>
        <taxon>Saxifragales</taxon>
        <taxon>Altingiaceae</taxon>
        <taxon>Liquidambar</taxon>
    </lineage>
</organism>
<sequence>MAIHLANVSFNAPQLAAFVGAPHNESVSLTSAFDIRKELEQSWFKDFALIQLRFQTRVQDPKHPLQRGPIHLFCSFGRYVKSRSPETKTPITPFKTIYNNLILSSRSVESISVGVEKPLRGLSYDDVEDESDDQ</sequence>